<dbReference type="GO" id="GO:0006406">
    <property type="term" value="P:mRNA export from nucleus"/>
    <property type="evidence" value="ECO:0007669"/>
    <property type="project" value="TreeGrafter"/>
</dbReference>
<dbReference type="RefSeq" id="XP_014657073.1">
    <property type="nucleotide sequence ID" value="XM_014801587.1"/>
</dbReference>
<dbReference type="GO" id="GO:0003729">
    <property type="term" value="F:mRNA binding"/>
    <property type="evidence" value="ECO:0007669"/>
    <property type="project" value="TreeGrafter"/>
</dbReference>
<comment type="similarity">
    <text evidence="2">Belongs to the THOC5 family.</text>
</comment>
<dbReference type="InterPro" id="IPR019163">
    <property type="entry name" value="THO_Thoc5"/>
</dbReference>
<name>A0A081CDI4_PSEA2</name>
<dbReference type="GO" id="GO:0000445">
    <property type="term" value="C:THO complex part of transcription export complex"/>
    <property type="evidence" value="ECO:0007669"/>
    <property type="project" value="TreeGrafter"/>
</dbReference>
<dbReference type="OrthoDB" id="20582at2759"/>
<comment type="subcellular location">
    <subcellularLocation>
        <location evidence="1">Nucleus</location>
    </subcellularLocation>
</comment>
<evidence type="ECO:0000313" key="5">
    <source>
        <dbReference type="Proteomes" id="UP000053758"/>
    </source>
</evidence>
<evidence type="ECO:0000256" key="3">
    <source>
        <dbReference type="ARBA" id="ARBA00023242"/>
    </source>
</evidence>
<dbReference type="PANTHER" id="PTHR13375:SF3">
    <property type="entry name" value="THO COMPLEX SUBUNIT 5 HOMOLOG"/>
    <property type="match status" value="1"/>
</dbReference>
<accession>A0A081CDI4</accession>
<gene>
    <name evidence="4" type="ORF">PAN0_006d2945</name>
</gene>
<protein>
    <submittedName>
        <fullName evidence="4">Fms interacting protein</fullName>
    </submittedName>
</protein>
<dbReference type="Proteomes" id="UP000053758">
    <property type="component" value="Unassembled WGS sequence"/>
</dbReference>
<proteinExistence type="inferred from homology"/>
<dbReference type="Pfam" id="PF09766">
    <property type="entry name" value="FmiP_Thoc5"/>
    <property type="match status" value="1"/>
</dbReference>
<sequence>MASIRTETELKRVLEALSSLSERKSDSSTRVEAMELLTLSMPYFSALKRINRQIHRDVQSQKTRIGDERAKVDTARLALQNLKYEQAMLELEVKICQEFQSIFQDIQLHPLEEFRAIHPDAEEDEHALMLARLKFELQERRRLEAEKQELQIDRSGVAKENNDKKVKLEQAEKELKDLLAAAHAVKDKFESF</sequence>
<organism evidence="4 5">
    <name type="scientific">Pseudozyma antarctica</name>
    <name type="common">Yeast</name>
    <name type="synonym">Candida antarctica</name>
    <dbReference type="NCBI Taxonomy" id="84753"/>
    <lineage>
        <taxon>Eukaryota</taxon>
        <taxon>Fungi</taxon>
        <taxon>Dikarya</taxon>
        <taxon>Basidiomycota</taxon>
        <taxon>Ustilaginomycotina</taxon>
        <taxon>Ustilaginomycetes</taxon>
        <taxon>Ustilaginales</taxon>
        <taxon>Ustilaginaceae</taxon>
        <taxon>Moesziomyces</taxon>
    </lineage>
</organism>
<dbReference type="GeneID" id="26303832"/>
<evidence type="ECO:0000313" key="4">
    <source>
        <dbReference type="EMBL" id="GAK64730.1"/>
    </source>
</evidence>
<keyword evidence="3" id="KW-0539">Nucleus</keyword>
<dbReference type="HOGENOM" id="CLU_082754_1_0_1"/>
<dbReference type="AlphaFoldDB" id="A0A081CDI4"/>
<dbReference type="EMBL" id="DF830073">
    <property type="protein sequence ID" value="GAK64730.1"/>
    <property type="molecule type" value="Genomic_DNA"/>
</dbReference>
<evidence type="ECO:0000256" key="1">
    <source>
        <dbReference type="ARBA" id="ARBA00004123"/>
    </source>
</evidence>
<dbReference type="PANTHER" id="PTHR13375">
    <property type="entry name" value="FMS INTERACTING PROTEIN"/>
    <property type="match status" value="1"/>
</dbReference>
<evidence type="ECO:0000256" key="2">
    <source>
        <dbReference type="ARBA" id="ARBA00008044"/>
    </source>
</evidence>
<reference evidence="5" key="1">
    <citation type="journal article" date="2014" name="Genome Announc.">
        <title>Draft Genome Sequence of the Yeast Pseudozyma antarctica Type Strain JCM10317, a Producer of the Glycolipid Biosurfactants, Mannosylerythritol Lipids.</title>
        <authorList>
            <person name="Saika A."/>
            <person name="Koike H."/>
            <person name="Hori T."/>
            <person name="Fukuoka T."/>
            <person name="Sato S."/>
            <person name="Habe H."/>
            <person name="Kitamoto D."/>
            <person name="Morita T."/>
        </authorList>
    </citation>
    <scope>NUCLEOTIDE SEQUENCE [LARGE SCALE GENOMIC DNA]</scope>
    <source>
        <strain evidence="5">JCM 10317</strain>
    </source>
</reference>
<keyword evidence="5" id="KW-1185">Reference proteome</keyword>